<dbReference type="Gene3D" id="1.10.10.1830">
    <property type="entry name" value="Non-ribosomal peptide synthase, adenylation domain"/>
    <property type="match status" value="1"/>
</dbReference>
<evidence type="ECO:0000313" key="6">
    <source>
        <dbReference type="Proteomes" id="UP000000488"/>
    </source>
</evidence>
<dbReference type="FunFam" id="3.30.300.30:FF:000010">
    <property type="entry name" value="Enterobactin synthetase component F"/>
    <property type="match status" value="1"/>
</dbReference>
<dbReference type="GO" id="GO:0044550">
    <property type="term" value="P:secondary metabolite biosynthetic process"/>
    <property type="evidence" value="ECO:0007669"/>
    <property type="project" value="TreeGrafter"/>
</dbReference>
<dbReference type="InterPro" id="IPR001031">
    <property type="entry name" value="Thioesterase"/>
</dbReference>
<dbReference type="InterPro" id="IPR036661">
    <property type="entry name" value="Luciferase-like_sf"/>
</dbReference>
<dbReference type="InterPro" id="IPR045851">
    <property type="entry name" value="AMP-bd_C_sf"/>
</dbReference>
<dbReference type="Gene3D" id="3.20.20.30">
    <property type="entry name" value="Luciferase-like domain"/>
    <property type="match status" value="1"/>
</dbReference>
<dbReference type="PANTHER" id="PTHR45527:SF1">
    <property type="entry name" value="FATTY ACID SYNTHASE"/>
    <property type="match status" value="1"/>
</dbReference>
<dbReference type="InterPro" id="IPR000873">
    <property type="entry name" value="AMP-dep_synth/lig_dom"/>
</dbReference>
<dbReference type="HOGENOM" id="CLU_000022_2_13_7"/>
<dbReference type="GO" id="GO:0031177">
    <property type="term" value="F:phosphopantetheine binding"/>
    <property type="evidence" value="ECO:0007669"/>
    <property type="project" value="InterPro"/>
</dbReference>
<sequence>MLAELKGRDVRVWVEEGRLRYSAPRDALSPQLLERLREQKAALMQYLQQARSAARAALPPLSPAPRGGPLPLSFPQQRLWFLSRFQQDGGASYNMPGALRLEGGLDVAALSSALAALVARHESLRTCFPEVDGAPVQVILSEGALPLEHVDLRALPEPERTQRLGERARSEATHRFDLTRGPLARAVLVRLTERGQVLLLTLHHVIADAWSLGILFQEVAELYAAHLGRRAPRLPALPIQYADFAVWQRERLVKVLDAGREAWTRRLTGAPVLLELPTDRPRPAVQTFRGATVPLALEPAVARGVRALAERHGATPFMVLLAGFQALLARYSGQEDIVVGSPVANRPLRETEGLIGFFVNMLALRTRVRAEDTFGALVARVKDVALEAYANQDVPFEQLVEVLQPERNLSHPPLFQVMFMLQNAPAGRLELPGLDVTLEDFQSVSAKLDLTLSLTEVGEGFEGWLEYNLDLYDEATVRRMAGHLNTLLAAAVADPDIPVGRLPWLTAGERAWLTARNATDVEVPGDRRVHRQFEAQVARTPEAVALVFREAHLTYRALEARANQLAHHLRALGAGPGALVGLCVERSLEMVVGMLGILKSGAAYLPLDPKLPADRLALIVEDAGAALLVTRESLKGTLPDTAARRVCLDTDAATLAACPDAVLPGGAAAGDRAYVIYTSGSTGRPKGVELEHRHVTNFFQGMDGVLGTEPGTWLAVTTPSFDISVLELLWTLARGYRVVVQDDAAGILPVAHGAGAPRRPVDFSLLYFASAGGAAGAPGKYRLLLEGAKFADTHGFTAIWTPERHFHDFGDLYPNPSVTGAAVAAVTRRVRIRAGSVVLPLHDPLRVAEEWSVVDNLSDGRVDVSFASGWQAQDFVLAPERYARRKALMLEGLEEVRRLWRGGSVRRVDGTGQAREVWTRPRPVQPELPVWLTAAGSEETFRMAGEVGAHVLTHLLGQDVAQLEAKVAAFHAAWRQAGHAGVGRVTLMVHTFVGTDADAVRETVRGPFREYLRSSLDLLAQLARSLGMDLSKGGIAPEDLEFLLDHGFERFYETSGLFGTVEACIERVARLQAVGVDEVACLVDFGVDADTVLASLPLLEEVRARCQPGAADAADFSVPAQVRRHGVTHLQCTPSLARLLADDARGLDALRSLRTLLLGGEELPAALLERLGEGTPRQVLNMYGPTETTVWSTTAVAAARGGRVSIGAPIANTQVHVVDRHLQPVPVGVPGELLIGGDGVARGYLGRPELTAERFLADPFHPDDSRRVYRTGDLARWRADGALEFLGRADFQVKVRGFRIELGEIEAVLARHPAVRQGVVVVRADGGGDRLLVGYVVPEGEAAGAPELRRFLALHLPDYMVPGLFVTLPELPRTPNGKVDRRALPAPDFQGDAGGARVAPRTTAEMQLAALWAELLKVPDPGVRDSFFSLGGHSILAVQLMAHIERLFGRRLPLATLFRAPTIEQLARELTREGEASRSLRVELQRGRDGLPPVFCVPGAGGNLIYFHALVRHLGPARTVYGLQPIYTEALEEGTVVEALATRYLAAVREAQPHGPYAFVGHSFGGVIAFELARRLRQAGETVALLGILDSVAPVPRSQPLGADWDQAEWLRLIGSLLLRLYGKDVGLSVEALRALTPEAQVDLLMARMQACGLLPPEADRTQFLGFVRTFQADQQSTYVPPAPYPGPLTFFRAEVLHPDNLPVEELRWTLDAPALGWERFTTEPVTVHVVPGDHLSMMTEPHVQALARVLAGCLDAPSPAEPPLADRPSPRHTLKESHGT</sequence>
<dbReference type="SUPFAM" id="SSF52777">
    <property type="entry name" value="CoA-dependent acyltransferases"/>
    <property type="match status" value="2"/>
</dbReference>
<dbReference type="SMART" id="SM00824">
    <property type="entry name" value="PKS_TE"/>
    <property type="match status" value="1"/>
</dbReference>
<dbReference type="Proteomes" id="UP000000488">
    <property type="component" value="Chromosome"/>
</dbReference>
<dbReference type="SUPFAM" id="SSF47336">
    <property type="entry name" value="ACP-like"/>
    <property type="match status" value="1"/>
</dbReference>
<reference evidence="5 6" key="1">
    <citation type="journal article" date="2011" name="J. Bacteriol.">
        <title>Genome sequence of the halotolerant marine bacterium Myxococcus fulvus HW-1.</title>
        <authorList>
            <person name="Li Z.F."/>
            <person name="Li X."/>
            <person name="Liu H."/>
            <person name="Liu X."/>
            <person name="Han K."/>
            <person name="Wu Z.H."/>
            <person name="Hu W."/>
            <person name="Li F.F."/>
            <person name="Li Y.Z."/>
        </authorList>
    </citation>
    <scope>NUCLEOTIDE SEQUENCE [LARGE SCALE GENOMIC DNA]</scope>
    <source>
        <strain evidence="6">ATCC BAA-855 / HW-1</strain>
    </source>
</reference>
<dbReference type="InterPro" id="IPR041464">
    <property type="entry name" value="TubC_N"/>
</dbReference>
<gene>
    <name evidence="5" type="ordered locus">LILAB_09185</name>
</gene>
<dbReference type="InterPro" id="IPR009081">
    <property type="entry name" value="PP-bd_ACP"/>
</dbReference>
<dbReference type="NCBIfam" id="TIGR04020">
    <property type="entry name" value="seco_metab_LLM"/>
    <property type="match status" value="1"/>
</dbReference>
<dbReference type="Gene3D" id="3.40.50.12780">
    <property type="entry name" value="N-terminal domain of ligase-like"/>
    <property type="match status" value="1"/>
</dbReference>
<dbReference type="PROSITE" id="PS50075">
    <property type="entry name" value="CARRIER"/>
    <property type="match status" value="1"/>
</dbReference>
<dbReference type="STRING" id="483219.LILAB_09185"/>
<dbReference type="GO" id="GO:0016705">
    <property type="term" value="F:oxidoreductase activity, acting on paired donors, with incorporation or reduction of molecular oxygen"/>
    <property type="evidence" value="ECO:0007669"/>
    <property type="project" value="InterPro"/>
</dbReference>
<protein>
    <submittedName>
        <fullName evidence="5">Non-ribosomal peptide synthase-like protein</fullName>
    </submittedName>
</protein>
<dbReference type="InterPro" id="IPR025110">
    <property type="entry name" value="AMP-bd_C"/>
</dbReference>
<evidence type="ECO:0000256" key="3">
    <source>
        <dbReference type="SAM" id="MobiDB-lite"/>
    </source>
</evidence>
<dbReference type="KEGG" id="mfu:LILAB_09185"/>
<dbReference type="SMART" id="SM00823">
    <property type="entry name" value="PKS_PP"/>
    <property type="match status" value="1"/>
</dbReference>
<dbReference type="GO" id="GO:0072330">
    <property type="term" value="P:monocarboxylic acid biosynthetic process"/>
    <property type="evidence" value="ECO:0007669"/>
    <property type="project" value="UniProtKB-ARBA"/>
</dbReference>
<evidence type="ECO:0000259" key="4">
    <source>
        <dbReference type="PROSITE" id="PS50075"/>
    </source>
</evidence>
<dbReference type="EMBL" id="CP002830">
    <property type="protein sequence ID" value="AEI63748.1"/>
    <property type="molecule type" value="Genomic_DNA"/>
</dbReference>
<dbReference type="InterPro" id="IPR020802">
    <property type="entry name" value="TesA-like"/>
</dbReference>
<evidence type="ECO:0000313" key="5">
    <source>
        <dbReference type="EMBL" id="AEI63748.1"/>
    </source>
</evidence>
<dbReference type="InterPro" id="IPR044894">
    <property type="entry name" value="TubC_N_sf"/>
</dbReference>
<dbReference type="Pfam" id="PF13193">
    <property type="entry name" value="AMP-binding_C"/>
    <property type="match status" value="1"/>
</dbReference>
<dbReference type="Pfam" id="PF00296">
    <property type="entry name" value="Bac_luciferase"/>
    <property type="match status" value="1"/>
</dbReference>
<dbReference type="Gene3D" id="3.30.559.30">
    <property type="entry name" value="Nonribosomal peptide synthetase, condensation domain"/>
    <property type="match status" value="1"/>
</dbReference>
<dbReference type="InterPro" id="IPR020806">
    <property type="entry name" value="PKS_PP-bd"/>
</dbReference>
<feature type="domain" description="Carrier" evidence="4">
    <location>
        <begin position="1399"/>
        <end position="1474"/>
    </location>
</feature>
<dbReference type="Gene3D" id="1.10.1200.10">
    <property type="entry name" value="ACP-like"/>
    <property type="match status" value="1"/>
</dbReference>
<dbReference type="FunFam" id="3.40.50.980:FF:000001">
    <property type="entry name" value="Non-ribosomal peptide synthetase"/>
    <property type="match status" value="1"/>
</dbReference>
<dbReference type="Pfam" id="PF00550">
    <property type="entry name" value="PP-binding"/>
    <property type="match status" value="1"/>
</dbReference>
<dbReference type="Gene3D" id="2.30.38.10">
    <property type="entry name" value="Luciferase, Domain 3"/>
    <property type="match status" value="1"/>
</dbReference>
<dbReference type="SUPFAM" id="SSF51679">
    <property type="entry name" value="Bacterial luciferase-like"/>
    <property type="match status" value="1"/>
</dbReference>
<dbReference type="FunFam" id="1.10.1200.10:FF:000016">
    <property type="entry name" value="Non-ribosomal peptide synthase"/>
    <property type="match status" value="1"/>
</dbReference>
<dbReference type="Pfam" id="PF18563">
    <property type="entry name" value="TubC_N"/>
    <property type="match status" value="1"/>
</dbReference>
<evidence type="ECO:0000256" key="1">
    <source>
        <dbReference type="ARBA" id="ARBA00022450"/>
    </source>
</evidence>
<dbReference type="InterPro" id="IPR042099">
    <property type="entry name" value="ANL_N_sf"/>
</dbReference>
<dbReference type="Pfam" id="PF00975">
    <property type="entry name" value="Thioesterase"/>
    <property type="match status" value="1"/>
</dbReference>
<dbReference type="CDD" id="cd05930">
    <property type="entry name" value="A_NRPS"/>
    <property type="match status" value="1"/>
</dbReference>
<dbReference type="InterPro" id="IPR023213">
    <property type="entry name" value="CAT-like_dom_sf"/>
</dbReference>
<keyword evidence="2" id="KW-0597">Phosphoprotein</keyword>
<name>F8CI89_MYXFH</name>
<dbReference type="CDD" id="cd19531">
    <property type="entry name" value="LCL_NRPS-like"/>
    <property type="match status" value="1"/>
</dbReference>
<proteinExistence type="predicted"/>
<dbReference type="PROSITE" id="PS00455">
    <property type="entry name" value="AMP_BINDING"/>
    <property type="match status" value="1"/>
</dbReference>
<dbReference type="Gene3D" id="3.40.50.980">
    <property type="match status" value="1"/>
</dbReference>
<evidence type="ECO:0000256" key="2">
    <source>
        <dbReference type="ARBA" id="ARBA00022553"/>
    </source>
</evidence>
<dbReference type="Gene3D" id="3.30.559.10">
    <property type="entry name" value="Chloramphenicol acetyltransferase-like domain"/>
    <property type="match status" value="1"/>
</dbReference>
<dbReference type="FunFam" id="2.30.38.10:FF:000001">
    <property type="entry name" value="Non-ribosomal peptide synthetase PvdI"/>
    <property type="match status" value="1"/>
</dbReference>
<dbReference type="eggNOG" id="COG1020">
    <property type="taxonomic scope" value="Bacteria"/>
</dbReference>
<dbReference type="InterPro" id="IPR001242">
    <property type="entry name" value="Condensation_dom"/>
</dbReference>
<keyword evidence="1" id="KW-0596">Phosphopantetheine</keyword>
<dbReference type="FunFam" id="3.30.559.10:FF:000012">
    <property type="entry name" value="Non-ribosomal peptide synthetase"/>
    <property type="match status" value="1"/>
</dbReference>
<dbReference type="InterPro" id="IPR036736">
    <property type="entry name" value="ACP-like_sf"/>
</dbReference>
<dbReference type="SUPFAM" id="SSF56801">
    <property type="entry name" value="Acetyl-CoA synthetase-like"/>
    <property type="match status" value="2"/>
</dbReference>
<dbReference type="SUPFAM" id="SSF53474">
    <property type="entry name" value="alpha/beta-Hydrolases"/>
    <property type="match status" value="1"/>
</dbReference>
<dbReference type="InterPro" id="IPR011251">
    <property type="entry name" value="Luciferase-like_dom"/>
</dbReference>
<accession>F8CI89</accession>
<dbReference type="Pfam" id="PF00501">
    <property type="entry name" value="AMP-binding"/>
    <property type="match status" value="1"/>
</dbReference>
<dbReference type="Gene3D" id="3.30.300.30">
    <property type="match status" value="1"/>
</dbReference>
<dbReference type="GO" id="GO:0043041">
    <property type="term" value="P:amino acid activation for nonribosomal peptide biosynthetic process"/>
    <property type="evidence" value="ECO:0007669"/>
    <property type="project" value="TreeGrafter"/>
</dbReference>
<dbReference type="GO" id="GO:0005829">
    <property type="term" value="C:cytosol"/>
    <property type="evidence" value="ECO:0007669"/>
    <property type="project" value="TreeGrafter"/>
</dbReference>
<dbReference type="Gene3D" id="3.40.50.1820">
    <property type="entry name" value="alpha/beta hydrolase"/>
    <property type="match status" value="1"/>
</dbReference>
<organism evidence="5 6">
    <name type="scientific">Myxococcus fulvus (strain ATCC BAA-855 / HW-1)</name>
    <dbReference type="NCBI Taxonomy" id="483219"/>
    <lineage>
        <taxon>Bacteria</taxon>
        <taxon>Pseudomonadati</taxon>
        <taxon>Myxococcota</taxon>
        <taxon>Myxococcia</taxon>
        <taxon>Myxococcales</taxon>
        <taxon>Cystobacterineae</taxon>
        <taxon>Myxococcaceae</taxon>
        <taxon>Myxococcus</taxon>
    </lineage>
</organism>
<feature type="region of interest" description="Disordered" evidence="3">
    <location>
        <begin position="1758"/>
        <end position="1781"/>
    </location>
</feature>
<dbReference type="InterPro" id="IPR024011">
    <property type="entry name" value="Biosynth_lucif-like_mOase_dom"/>
</dbReference>
<dbReference type="InterPro" id="IPR020845">
    <property type="entry name" value="AMP-binding_CS"/>
</dbReference>
<dbReference type="InterPro" id="IPR029058">
    <property type="entry name" value="AB_hydrolase_fold"/>
</dbReference>
<dbReference type="Pfam" id="PF00668">
    <property type="entry name" value="Condensation"/>
    <property type="match status" value="1"/>
</dbReference>
<dbReference type="PANTHER" id="PTHR45527">
    <property type="entry name" value="NONRIBOSOMAL PEPTIDE SYNTHETASE"/>
    <property type="match status" value="1"/>
</dbReference>